<dbReference type="Proteomes" id="UP000037891">
    <property type="component" value="Unassembled WGS sequence"/>
</dbReference>
<comment type="caution">
    <text evidence="1">The sequence shown here is derived from an EMBL/GenBank/DDBJ whole genome shotgun (WGS) entry which is preliminary data.</text>
</comment>
<sequence>MAIKHLKHQVPQFNVVLAVCLVDFGQAVLGEDQLAGGGVGVVDGEHAQFDNA</sequence>
<gene>
    <name evidence="1" type="ORF">ABJ99_2371</name>
</gene>
<name>A0A0N0GCZ3_PSESX</name>
<evidence type="ECO:0000313" key="1">
    <source>
        <dbReference type="EMBL" id="KPC25224.1"/>
    </source>
</evidence>
<dbReference type="EMBL" id="LGLN01000081">
    <property type="protein sequence ID" value="KPC25224.1"/>
    <property type="molecule type" value="Genomic_DNA"/>
</dbReference>
<organism evidence="1 2">
    <name type="scientific">Pseudomonas syringae pv. cilantro</name>
    <dbReference type="NCBI Taxonomy" id="81035"/>
    <lineage>
        <taxon>Bacteria</taxon>
        <taxon>Pseudomonadati</taxon>
        <taxon>Pseudomonadota</taxon>
        <taxon>Gammaproteobacteria</taxon>
        <taxon>Pseudomonadales</taxon>
        <taxon>Pseudomonadaceae</taxon>
        <taxon>Pseudomonas</taxon>
        <taxon>Pseudomonas syringae</taxon>
    </lineage>
</organism>
<reference evidence="1 2" key="2">
    <citation type="submission" date="2015-10" db="EMBL/GenBank/DDBJ databases">
        <title>Comparative genomics and high-throughput reverse genetic screens identify a new phytobacterial MAMP and an Arabidopsis receptor required for immune elicitation.</title>
        <authorList>
            <person name="Mott G.A."/>
            <person name="Thakur S."/>
            <person name="Wang P.W."/>
            <person name="Desveaux D."/>
            <person name="Guttman D.S."/>
        </authorList>
    </citation>
    <scope>NUCLEOTIDE SEQUENCE [LARGE SCALE GENOMIC DNA]</scope>
    <source>
        <strain evidence="1 2">0788_9</strain>
    </source>
</reference>
<accession>A0A0N0GCZ3</accession>
<dbReference type="AlphaFoldDB" id="A0A0N0GCZ3"/>
<protein>
    <submittedName>
        <fullName evidence="1">Uncharacterized protein</fullName>
    </submittedName>
</protein>
<proteinExistence type="predicted"/>
<reference evidence="1 2" key="1">
    <citation type="submission" date="2015-07" db="EMBL/GenBank/DDBJ databases">
        <authorList>
            <person name="Noorani M."/>
        </authorList>
    </citation>
    <scope>NUCLEOTIDE SEQUENCE [LARGE SCALE GENOMIC DNA]</scope>
    <source>
        <strain evidence="1 2">0788_9</strain>
    </source>
</reference>
<evidence type="ECO:0000313" key="2">
    <source>
        <dbReference type="Proteomes" id="UP000037891"/>
    </source>
</evidence>